<evidence type="ECO:0000256" key="2">
    <source>
        <dbReference type="ARBA" id="ARBA00022980"/>
    </source>
</evidence>
<evidence type="ECO:0000313" key="6">
    <source>
        <dbReference type="Proteomes" id="UP000054454"/>
    </source>
</evidence>
<keyword evidence="3 4" id="KW-0687">Ribonucleoprotein</keyword>
<dbReference type="OrthoDB" id="10264538at2759"/>
<dbReference type="GO" id="GO:0003723">
    <property type="term" value="F:RNA binding"/>
    <property type="evidence" value="ECO:0007669"/>
    <property type="project" value="TreeGrafter"/>
</dbReference>
<dbReference type="GO" id="GO:0022625">
    <property type="term" value="C:cytosolic large ribosomal subunit"/>
    <property type="evidence" value="ECO:0007669"/>
    <property type="project" value="TreeGrafter"/>
</dbReference>
<dbReference type="AlphaFoldDB" id="A0A0W4ZBZ6"/>
<dbReference type="PANTHER" id="PTHR11722">
    <property type="entry name" value="60S RIBOSOMAL PROTEIN L13"/>
    <property type="match status" value="1"/>
</dbReference>
<accession>A0A0W4ZBZ6</accession>
<gene>
    <name evidence="5" type="ORF">T552_03196</name>
</gene>
<keyword evidence="2 4" id="KW-0689">Ribosomal protein</keyword>
<dbReference type="Proteomes" id="UP000054454">
    <property type="component" value="Unassembled WGS sequence"/>
</dbReference>
<keyword evidence="6" id="KW-1185">Reference proteome</keyword>
<evidence type="ECO:0000313" key="5">
    <source>
        <dbReference type="EMBL" id="KTW25922.1"/>
    </source>
</evidence>
<dbReference type="GO" id="GO:0030684">
    <property type="term" value="C:preribosome"/>
    <property type="evidence" value="ECO:0007669"/>
    <property type="project" value="EnsemblFungi"/>
</dbReference>
<dbReference type="VEuPathDB" id="FungiDB:T552_03196"/>
<dbReference type="Gene3D" id="1.20.5.110">
    <property type="match status" value="1"/>
</dbReference>
<dbReference type="InterPro" id="IPR018256">
    <property type="entry name" value="Ribosomal_eL13_CS"/>
</dbReference>
<dbReference type="EMBL" id="LFVZ01000015">
    <property type="protein sequence ID" value="KTW25922.1"/>
    <property type="molecule type" value="Genomic_DNA"/>
</dbReference>
<dbReference type="PROSITE" id="PS01104">
    <property type="entry name" value="RIBOSOMAL_L13E"/>
    <property type="match status" value="1"/>
</dbReference>
<proteinExistence type="inferred from homology"/>
<dbReference type="HAMAP" id="MF_00499">
    <property type="entry name" value="Ribosomal_eL13"/>
    <property type="match status" value="1"/>
</dbReference>
<dbReference type="GO" id="GO:0003735">
    <property type="term" value="F:structural constituent of ribosome"/>
    <property type="evidence" value="ECO:0007669"/>
    <property type="project" value="InterPro"/>
</dbReference>
<name>A0A0W4ZBZ6_PNEC8</name>
<dbReference type="PANTHER" id="PTHR11722:SF0">
    <property type="entry name" value="LARGE RIBOSOMAL SUBUNIT PROTEIN EL13"/>
    <property type="match status" value="1"/>
</dbReference>
<dbReference type="InterPro" id="IPR001380">
    <property type="entry name" value="Ribosomal_eL13"/>
</dbReference>
<dbReference type="RefSeq" id="XP_018224502.1">
    <property type="nucleotide sequence ID" value="XM_018371709.1"/>
</dbReference>
<evidence type="ECO:0000256" key="4">
    <source>
        <dbReference type="RuleBase" id="RU000572"/>
    </source>
</evidence>
<comment type="similarity">
    <text evidence="1 4">Belongs to the eukaryotic ribosomal protein eL13 family.</text>
</comment>
<sequence length="198" mass="23576">MTIKHNNMLPNQHFRKHWQKRVRTWFNQPGRKLRRRKARQEKAARLAPRPVGMLRPTVFAPTVKYNYKLRLGRGFTFEELKTAGISRREAPTIGISVDHRRRNRCLESLERNVKRLVLYKKHLIVFPRKTKKTNKRDKMDVCERKYPQRSIEAVVPSKEAKNQVESRIITEEERSFEAFATLRKVRKEAKLVGKSEES</sequence>
<evidence type="ECO:0000256" key="3">
    <source>
        <dbReference type="ARBA" id="ARBA00023274"/>
    </source>
</evidence>
<protein>
    <recommendedName>
        <fullName evidence="4">60S ribosomal protein L13</fullName>
    </recommendedName>
</protein>
<dbReference type="GO" id="GO:0006412">
    <property type="term" value="P:translation"/>
    <property type="evidence" value="ECO:0007669"/>
    <property type="project" value="InterPro"/>
</dbReference>
<evidence type="ECO:0000256" key="1">
    <source>
        <dbReference type="ARBA" id="ARBA00005640"/>
    </source>
</evidence>
<organism evidence="5 6">
    <name type="scientific">Pneumocystis carinii (strain B80)</name>
    <name type="common">Rat pneumocystis pneumonia agent</name>
    <name type="synonym">Pneumocystis carinii f. sp. carinii</name>
    <dbReference type="NCBI Taxonomy" id="1408658"/>
    <lineage>
        <taxon>Eukaryota</taxon>
        <taxon>Fungi</taxon>
        <taxon>Dikarya</taxon>
        <taxon>Ascomycota</taxon>
        <taxon>Taphrinomycotina</taxon>
        <taxon>Pneumocystomycetes</taxon>
        <taxon>Pneumocystaceae</taxon>
        <taxon>Pneumocystis</taxon>
    </lineage>
</organism>
<reference evidence="6" key="1">
    <citation type="journal article" date="2016" name="Nat. Commun.">
        <title>Genome analysis of three Pneumocystis species reveals adaptation mechanisms to life exclusively in mammalian hosts.</title>
        <authorList>
            <person name="Ma L."/>
            <person name="Chen Z."/>
            <person name="Huang D.W."/>
            <person name="Kutty G."/>
            <person name="Ishihara M."/>
            <person name="Wang H."/>
            <person name="Abouelleil A."/>
            <person name="Bishop L."/>
            <person name="Davey E."/>
            <person name="Deng R."/>
            <person name="Deng X."/>
            <person name="Fan L."/>
            <person name="Fantoni G."/>
            <person name="Fitzgerald M."/>
            <person name="Gogineni E."/>
            <person name="Goldberg J.M."/>
            <person name="Handley G."/>
            <person name="Hu X."/>
            <person name="Huber C."/>
            <person name="Jiao X."/>
            <person name="Jones K."/>
            <person name="Levin J.Z."/>
            <person name="Liu Y."/>
            <person name="Macdonald P."/>
            <person name="Melnikov A."/>
            <person name="Raley C."/>
            <person name="Sassi M."/>
            <person name="Sherman B.T."/>
            <person name="Song X."/>
            <person name="Sykes S."/>
            <person name="Tran B."/>
            <person name="Walsh L."/>
            <person name="Xia Y."/>
            <person name="Yang J."/>
            <person name="Young S."/>
            <person name="Zeng Q."/>
            <person name="Zheng X."/>
            <person name="Stephens R."/>
            <person name="Nusbaum C."/>
            <person name="Birren B.W."/>
            <person name="Azadi P."/>
            <person name="Lempicki R.A."/>
            <person name="Cuomo C.A."/>
            <person name="Kovacs J.A."/>
        </authorList>
    </citation>
    <scope>NUCLEOTIDE SEQUENCE [LARGE SCALE GENOMIC DNA]</scope>
    <source>
        <strain evidence="6">B80</strain>
    </source>
</reference>
<comment type="caution">
    <text evidence="5">The sequence shown here is derived from an EMBL/GenBank/DDBJ whole genome shotgun (WGS) entry which is preliminary data.</text>
</comment>
<dbReference type="GeneID" id="28937912"/>
<dbReference type="Pfam" id="PF01294">
    <property type="entry name" value="Ribosomal_L13e"/>
    <property type="match status" value="1"/>
</dbReference>